<evidence type="ECO:0000256" key="3">
    <source>
        <dbReference type="ARBA" id="ARBA00022989"/>
    </source>
</evidence>
<dbReference type="AlphaFoldDB" id="A0AAD4KVU8"/>
<organism evidence="7 8">
    <name type="scientific">Talaromyces proteolyticus</name>
    <dbReference type="NCBI Taxonomy" id="1131652"/>
    <lineage>
        <taxon>Eukaryota</taxon>
        <taxon>Fungi</taxon>
        <taxon>Dikarya</taxon>
        <taxon>Ascomycota</taxon>
        <taxon>Pezizomycotina</taxon>
        <taxon>Eurotiomycetes</taxon>
        <taxon>Eurotiomycetidae</taxon>
        <taxon>Eurotiales</taxon>
        <taxon>Trichocomaceae</taxon>
        <taxon>Talaromyces</taxon>
        <taxon>Talaromyces sect. Bacilispori</taxon>
    </lineage>
</organism>
<comment type="caution">
    <text evidence="7">The sequence shown here is derived from an EMBL/GenBank/DDBJ whole genome shotgun (WGS) entry which is preliminary data.</text>
</comment>
<evidence type="ECO:0000256" key="4">
    <source>
        <dbReference type="ARBA" id="ARBA00023136"/>
    </source>
</evidence>
<evidence type="ECO:0000259" key="6">
    <source>
        <dbReference type="PROSITE" id="PS50850"/>
    </source>
</evidence>
<comment type="subcellular location">
    <subcellularLocation>
        <location evidence="1">Membrane</location>
        <topology evidence="1">Multi-pass membrane protein</topology>
    </subcellularLocation>
</comment>
<dbReference type="InterPro" id="IPR036259">
    <property type="entry name" value="MFS_trans_sf"/>
</dbReference>
<accession>A0AAD4KVU8</accession>
<dbReference type="PROSITE" id="PS50850">
    <property type="entry name" value="MFS"/>
    <property type="match status" value="1"/>
</dbReference>
<dbReference type="PANTHER" id="PTHR23502:SF29">
    <property type="entry name" value="TRANSPORTER, PUTATIVE (AFU_ORTHOLOGUE AFUA_6G06680)-RELATED"/>
    <property type="match status" value="1"/>
</dbReference>
<name>A0AAD4KVU8_9EURO</name>
<keyword evidence="3 5" id="KW-1133">Transmembrane helix</keyword>
<keyword evidence="2 5" id="KW-0812">Transmembrane</keyword>
<dbReference type="InterPro" id="IPR020846">
    <property type="entry name" value="MFS_dom"/>
</dbReference>
<dbReference type="SUPFAM" id="SSF103473">
    <property type="entry name" value="MFS general substrate transporter"/>
    <property type="match status" value="1"/>
</dbReference>
<evidence type="ECO:0000256" key="2">
    <source>
        <dbReference type="ARBA" id="ARBA00022692"/>
    </source>
</evidence>
<dbReference type="Proteomes" id="UP001201262">
    <property type="component" value="Unassembled WGS sequence"/>
</dbReference>
<dbReference type="GO" id="GO:0022857">
    <property type="term" value="F:transmembrane transporter activity"/>
    <property type="evidence" value="ECO:0007669"/>
    <property type="project" value="InterPro"/>
</dbReference>
<evidence type="ECO:0000313" key="8">
    <source>
        <dbReference type="Proteomes" id="UP001201262"/>
    </source>
</evidence>
<keyword evidence="8" id="KW-1185">Reference proteome</keyword>
<gene>
    <name evidence="7" type="ORF">BGW36DRAFT_425759</name>
</gene>
<protein>
    <recommendedName>
        <fullName evidence="6">Major facilitator superfamily (MFS) profile domain-containing protein</fullName>
    </recommendedName>
</protein>
<sequence>MLNAGTSGILLNVSYSPIAKSLNRSLTGVVLVSGYNHLASRLFCPFVCAFSRKYGKQPVFLVSTLFDIIGTAIGEAKLDYEYLLAARIMQGFSTSAFESPLIAVVGNMYFVHQRGLRIAIINFILDSASSFVSIIYGHVYADTVYY</sequence>
<dbReference type="PANTHER" id="PTHR23502">
    <property type="entry name" value="MAJOR FACILITATOR SUPERFAMILY"/>
    <property type="match status" value="1"/>
</dbReference>
<dbReference type="EMBL" id="JAJTJA010000004">
    <property type="protein sequence ID" value="KAH8700959.1"/>
    <property type="molecule type" value="Genomic_DNA"/>
</dbReference>
<dbReference type="GeneID" id="70250445"/>
<dbReference type="GO" id="GO:0005886">
    <property type="term" value="C:plasma membrane"/>
    <property type="evidence" value="ECO:0007669"/>
    <property type="project" value="TreeGrafter"/>
</dbReference>
<evidence type="ECO:0000256" key="1">
    <source>
        <dbReference type="ARBA" id="ARBA00004141"/>
    </source>
</evidence>
<dbReference type="Pfam" id="PF07690">
    <property type="entry name" value="MFS_1"/>
    <property type="match status" value="1"/>
</dbReference>
<keyword evidence="4 5" id="KW-0472">Membrane</keyword>
<evidence type="ECO:0000256" key="5">
    <source>
        <dbReference type="SAM" id="Phobius"/>
    </source>
</evidence>
<dbReference type="RefSeq" id="XP_046074665.1">
    <property type="nucleotide sequence ID" value="XM_046220158.1"/>
</dbReference>
<evidence type="ECO:0000313" key="7">
    <source>
        <dbReference type="EMBL" id="KAH8700959.1"/>
    </source>
</evidence>
<dbReference type="InterPro" id="IPR011701">
    <property type="entry name" value="MFS"/>
</dbReference>
<feature type="domain" description="Major facilitator superfamily (MFS) profile" evidence="6">
    <location>
        <begin position="1"/>
        <end position="146"/>
    </location>
</feature>
<dbReference type="Gene3D" id="1.20.1250.20">
    <property type="entry name" value="MFS general substrate transporter like domains"/>
    <property type="match status" value="1"/>
</dbReference>
<proteinExistence type="predicted"/>
<reference evidence="7" key="1">
    <citation type="submission" date="2021-12" db="EMBL/GenBank/DDBJ databases">
        <title>Convergent genome expansion in fungi linked to evolution of root-endophyte symbiosis.</title>
        <authorList>
            <consortium name="DOE Joint Genome Institute"/>
            <person name="Ke Y.-H."/>
            <person name="Bonito G."/>
            <person name="Liao H.-L."/>
            <person name="Looney B."/>
            <person name="Rojas-Flechas A."/>
            <person name="Nash J."/>
            <person name="Hameed K."/>
            <person name="Schadt C."/>
            <person name="Martin F."/>
            <person name="Crous P.W."/>
            <person name="Miettinen O."/>
            <person name="Magnuson J.K."/>
            <person name="Labbe J."/>
            <person name="Jacobson D."/>
            <person name="Doktycz M.J."/>
            <person name="Veneault-Fourrey C."/>
            <person name="Kuo A."/>
            <person name="Mondo S."/>
            <person name="Calhoun S."/>
            <person name="Riley R."/>
            <person name="Ohm R."/>
            <person name="LaButti K."/>
            <person name="Andreopoulos B."/>
            <person name="Pangilinan J."/>
            <person name="Nolan M."/>
            <person name="Tritt A."/>
            <person name="Clum A."/>
            <person name="Lipzen A."/>
            <person name="Daum C."/>
            <person name="Barry K."/>
            <person name="Grigoriev I.V."/>
            <person name="Vilgalys R."/>
        </authorList>
    </citation>
    <scope>NUCLEOTIDE SEQUENCE</scope>
    <source>
        <strain evidence="7">PMI_201</strain>
    </source>
</reference>
<feature type="transmembrane region" description="Helical" evidence="5">
    <location>
        <begin position="118"/>
        <end position="141"/>
    </location>
</feature>